<dbReference type="AlphaFoldDB" id="A0A497VDK1"/>
<comment type="caution">
    <text evidence="2">The sequence shown here is derived from an EMBL/GenBank/DDBJ whole genome shotgun (WGS) entry which is preliminary data.</text>
</comment>
<protein>
    <submittedName>
        <fullName evidence="2">Uncharacterized protein</fullName>
    </submittedName>
</protein>
<dbReference type="EMBL" id="RCCE01000004">
    <property type="protein sequence ID" value="RLJ41691.1"/>
    <property type="molecule type" value="Genomic_DNA"/>
</dbReference>
<dbReference type="Proteomes" id="UP000269157">
    <property type="component" value="Unassembled WGS sequence"/>
</dbReference>
<accession>A0A497VDK1</accession>
<keyword evidence="1" id="KW-1133">Transmembrane helix</keyword>
<evidence type="ECO:0000313" key="2">
    <source>
        <dbReference type="EMBL" id="RLJ41691.1"/>
    </source>
</evidence>
<gene>
    <name evidence="2" type="ORF">BCF46_2658</name>
</gene>
<organism evidence="2 3">
    <name type="scientific">Litoreibacter meonggei</name>
    <dbReference type="NCBI Taxonomy" id="1049199"/>
    <lineage>
        <taxon>Bacteria</taxon>
        <taxon>Pseudomonadati</taxon>
        <taxon>Pseudomonadota</taxon>
        <taxon>Alphaproteobacteria</taxon>
        <taxon>Rhodobacterales</taxon>
        <taxon>Roseobacteraceae</taxon>
        <taxon>Litoreibacter</taxon>
    </lineage>
</organism>
<evidence type="ECO:0000256" key="1">
    <source>
        <dbReference type="SAM" id="Phobius"/>
    </source>
</evidence>
<keyword evidence="3" id="KW-1185">Reference proteome</keyword>
<reference evidence="2 3" key="1">
    <citation type="submission" date="2018-10" db="EMBL/GenBank/DDBJ databases">
        <title>Genomic Encyclopedia of Archaeal and Bacterial Type Strains, Phase II (KMG-II): from individual species to whole genera.</title>
        <authorList>
            <person name="Goeker M."/>
        </authorList>
    </citation>
    <scope>NUCLEOTIDE SEQUENCE [LARGE SCALE GENOMIC DNA]</scope>
    <source>
        <strain evidence="2 3">DSM 29466</strain>
    </source>
</reference>
<proteinExistence type="predicted"/>
<evidence type="ECO:0000313" key="3">
    <source>
        <dbReference type="Proteomes" id="UP000269157"/>
    </source>
</evidence>
<keyword evidence="1" id="KW-0812">Transmembrane</keyword>
<name>A0A497VDK1_9RHOB</name>
<feature type="transmembrane region" description="Helical" evidence="1">
    <location>
        <begin position="79"/>
        <end position="97"/>
    </location>
</feature>
<feature type="transmembrane region" description="Helical" evidence="1">
    <location>
        <begin position="103"/>
        <end position="129"/>
    </location>
</feature>
<sequence>MHSSMRVASVMALLWTALGAADYMLTRLRVSAYLSYFDADQVALFTRTPAFIDIAWGVSIWAGLLGAMLWVLDKQAAVIWLALSMLGYFIMSIYFMISKSTELMAVAGVGGFVFVGALLIVSFGIYVVAREAKKAGYLS</sequence>
<feature type="transmembrane region" description="Helical" evidence="1">
    <location>
        <begin position="54"/>
        <end position="72"/>
    </location>
</feature>
<keyword evidence="1" id="KW-0472">Membrane</keyword>